<dbReference type="InterPro" id="IPR025662">
    <property type="entry name" value="Sigma_54_int_dom_ATP-bd_1"/>
</dbReference>
<keyword evidence="2" id="KW-0067">ATP-binding</keyword>
<name>A0A081BRI0_9BACT</name>
<dbReference type="InterPro" id="IPR002078">
    <property type="entry name" value="Sigma_54_int"/>
</dbReference>
<evidence type="ECO:0000313" key="8">
    <source>
        <dbReference type="EMBL" id="GAK54011.1"/>
    </source>
</evidence>
<dbReference type="InterPro" id="IPR000014">
    <property type="entry name" value="PAS"/>
</dbReference>
<dbReference type="STRING" id="1499966.U14_05288"/>
<organism evidence="8">
    <name type="scientific">Candidatus Moduliflexus flocculans</name>
    <dbReference type="NCBI Taxonomy" id="1499966"/>
    <lineage>
        <taxon>Bacteria</taxon>
        <taxon>Candidatus Moduliflexota</taxon>
        <taxon>Candidatus Moduliflexia</taxon>
        <taxon>Candidatus Moduliflexales</taxon>
        <taxon>Candidatus Moduliflexaceae</taxon>
    </lineage>
</organism>
<accession>A0A081BRI0</accession>
<keyword evidence="1" id="KW-0547">Nucleotide-binding</keyword>
<dbReference type="InterPro" id="IPR025944">
    <property type="entry name" value="Sigma_54_int_dom_CS"/>
</dbReference>
<dbReference type="PROSITE" id="PS00675">
    <property type="entry name" value="SIGMA54_INTERACT_1"/>
    <property type="match status" value="1"/>
</dbReference>
<evidence type="ECO:0000259" key="6">
    <source>
        <dbReference type="PROSITE" id="PS50045"/>
    </source>
</evidence>
<dbReference type="SMART" id="SM00091">
    <property type="entry name" value="PAS"/>
    <property type="match status" value="1"/>
</dbReference>
<reference evidence="8" key="1">
    <citation type="journal article" date="2015" name="PeerJ">
        <title>First genomic representation of candidate bacterial phylum KSB3 points to enhanced environmental sensing as a trigger of wastewater bulking.</title>
        <authorList>
            <person name="Sekiguchi Y."/>
            <person name="Ohashi A."/>
            <person name="Parks D.H."/>
            <person name="Yamauchi T."/>
            <person name="Tyson G.W."/>
            <person name="Hugenholtz P."/>
        </authorList>
    </citation>
    <scope>NUCLEOTIDE SEQUENCE [LARGE SCALE GENOMIC DNA]</scope>
</reference>
<dbReference type="InterPro" id="IPR002197">
    <property type="entry name" value="HTH_Fis"/>
</dbReference>
<evidence type="ECO:0000256" key="2">
    <source>
        <dbReference type="ARBA" id="ARBA00022840"/>
    </source>
</evidence>
<keyword evidence="5" id="KW-0597">Phosphoprotein</keyword>
<dbReference type="CDD" id="cd19920">
    <property type="entry name" value="REC_PA4781-like"/>
    <property type="match status" value="1"/>
</dbReference>
<sequence>METANILIVDDMPDNVRLLMKMLSERGYKIQPATSGAHALAAASLEPPDLILLDILMPDMDGYQVCAALKANERTRDIPVIFISALQQVFDKVKAFSLGGVDYITKPFDLEEVLARVETHITLRKLQQHLEERVAARTAALQASERQYRLLVEQHPDGIGILQNSLFVFVNSALCALLGRPQERLIGLPPDTDLERSPLFSLRREQQEIWIETERSEILWEGAPAVMLVMRDVTERKRREDEIKAGRKRLRQENIRLRSAAKDRYRFGNIIGKSRAMQAVYELMTQASQTDANVVIFGESGTGKDLIAQTIHELSHRRKKPFIPVNCGSIQETLFEREFFGHRRGAFTGADKDVPGFFDAACGGTLFLDEVSELSLAMQVKLLRAIEDKGYMPVGDQRLKYADVRIIAATNRQLKDMVKNGTMREDFFYRIHVIPITVPPLRERKEDIPLLVEYLVQQAGETEDIPGIPGSILDLFYQYDWPGNIRQLQNLLQRYLTLKHLEFDDEMYNINDDAAQHIQAQSREGLKHATEAFERQFILNMLALNHGHKGKTAEMLQIDAKTLYRKMKEYRIATE</sequence>
<dbReference type="SMART" id="SM00382">
    <property type="entry name" value="AAA"/>
    <property type="match status" value="1"/>
</dbReference>
<dbReference type="Gene3D" id="3.40.50.2300">
    <property type="match status" value="1"/>
</dbReference>
<feature type="domain" description="Sigma-54 factor interaction" evidence="6">
    <location>
        <begin position="270"/>
        <end position="497"/>
    </location>
</feature>
<dbReference type="Proteomes" id="UP000030700">
    <property type="component" value="Unassembled WGS sequence"/>
</dbReference>
<dbReference type="Pfam" id="PF00072">
    <property type="entry name" value="Response_reg"/>
    <property type="match status" value="1"/>
</dbReference>
<dbReference type="InterPro" id="IPR027417">
    <property type="entry name" value="P-loop_NTPase"/>
</dbReference>
<evidence type="ECO:0000256" key="1">
    <source>
        <dbReference type="ARBA" id="ARBA00022741"/>
    </source>
</evidence>
<dbReference type="InterPro" id="IPR035965">
    <property type="entry name" value="PAS-like_dom_sf"/>
</dbReference>
<dbReference type="Gene3D" id="1.10.8.60">
    <property type="match status" value="1"/>
</dbReference>
<dbReference type="GO" id="GO:0000160">
    <property type="term" value="P:phosphorelay signal transduction system"/>
    <property type="evidence" value="ECO:0007669"/>
    <property type="project" value="InterPro"/>
</dbReference>
<evidence type="ECO:0000256" key="5">
    <source>
        <dbReference type="PROSITE-ProRule" id="PRU00169"/>
    </source>
</evidence>
<dbReference type="Pfam" id="PF02954">
    <property type="entry name" value="HTH_8"/>
    <property type="match status" value="1"/>
</dbReference>
<dbReference type="Pfam" id="PF00158">
    <property type="entry name" value="Sigma54_activat"/>
    <property type="match status" value="1"/>
</dbReference>
<evidence type="ECO:0000256" key="4">
    <source>
        <dbReference type="ARBA" id="ARBA00023163"/>
    </source>
</evidence>
<dbReference type="Gene3D" id="3.40.50.300">
    <property type="entry name" value="P-loop containing nucleotide triphosphate hydrolases"/>
    <property type="match status" value="1"/>
</dbReference>
<proteinExistence type="predicted"/>
<dbReference type="Gene3D" id="1.10.10.60">
    <property type="entry name" value="Homeodomain-like"/>
    <property type="match status" value="1"/>
</dbReference>
<keyword evidence="3" id="KW-0805">Transcription regulation</keyword>
<dbReference type="InterPro" id="IPR011006">
    <property type="entry name" value="CheY-like_superfamily"/>
</dbReference>
<feature type="modified residue" description="4-aspartylphosphate" evidence="5">
    <location>
        <position position="54"/>
    </location>
</feature>
<protein>
    <submittedName>
        <fullName evidence="8">Sigma-54 interaction domain-containing protein</fullName>
    </submittedName>
</protein>
<dbReference type="FunFam" id="3.40.50.300:FF:000006">
    <property type="entry name" value="DNA-binding transcriptional regulator NtrC"/>
    <property type="match status" value="1"/>
</dbReference>
<dbReference type="Pfam" id="PF25601">
    <property type="entry name" value="AAA_lid_14"/>
    <property type="match status" value="1"/>
</dbReference>
<feature type="domain" description="Response regulatory" evidence="7">
    <location>
        <begin position="5"/>
        <end position="121"/>
    </location>
</feature>
<dbReference type="GO" id="GO:0006355">
    <property type="term" value="P:regulation of DNA-templated transcription"/>
    <property type="evidence" value="ECO:0007669"/>
    <property type="project" value="InterPro"/>
</dbReference>
<dbReference type="PROSITE" id="PS00688">
    <property type="entry name" value="SIGMA54_INTERACT_3"/>
    <property type="match status" value="1"/>
</dbReference>
<keyword evidence="9" id="KW-1185">Reference proteome</keyword>
<dbReference type="AlphaFoldDB" id="A0A081BRI0"/>
<dbReference type="GO" id="GO:0005524">
    <property type="term" value="F:ATP binding"/>
    <property type="evidence" value="ECO:0007669"/>
    <property type="project" value="UniProtKB-KW"/>
</dbReference>
<dbReference type="InterPro" id="IPR001789">
    <property type="entry name" value="Sig_transdc_resp-reg_receiver"/>
</dbReference>
<dbReference type="PROSITE" id="PS50045">
    <property type="entry name" value="SIGMA54_INTERACT_4"/>
    <property type="match status" value="1"/>
</dbReference>
<evidence type="ECO:0000313" key="9">
    <source>
        <dbReference type="Proteomes" id="UP000030700"/>
    </source>
</evidence>
<dbReference type="SMART" id="SM00448">
    <property type="entry name" value="REC"/>
    <property type="match status" value="1"/>
</dbReference>
<dbReference type="HOGENOM" id="CLU_000445_0_6_0"/>
<dbReference type="SUPFAM" id="SSF52172">
    <property type="entry name" value="CheY-like"/>
    <property type="match status" value="1"/>
</dbReference>
<dbReference type="PANTHER" id="PTHR32071">
    <property type="entry name" value="TRANSCRIPTIONAL REGULATORY PROTEIN"/>
    <property type="match status" value="1"/>
</dbReference>
<dbReference type="Gene3D" id="3.30.450.20">
    <property type="entry name" value="PAS domain"/>
    <property type="match status" value="1"/>
</dbReference>
<dbReference type="EMBL" id="DF820460">
    <property type="protein sequence ID" value="GAK54011.1"/>
    <property type="molecule type" value="Genomic_DNA"/>
</dbReference>
<dbReference type="SUPFAM" id="SSF55785">
    <property type="entry name" value="PYP-like sensor domain (PAS domain)"/>
    <property type="match status" value="1"/>
</dbReference>
<dbReference type="InterPro" id="IPR058031">
    <property type="entry name" value="AAA_lid_NorR"/>
</dbReference>
<keyword evidence="4" id="KW-0804">Transcription</keyword>
<dbReference type="SUPFAM" id="SSF46689">
    <property type="entry name" value="Homeodomain-like"/>
    <property type="match status" value="1"/>
</dbReference>
<dbReference type="SUPFAM" id="SSF52540">
    <property type="entry name" value="P-loop containing nucleoside triphosphate hydrolases"/>
    <property type="match status" value="1"/>
</dbReference>
<dbReference type="InterPro" id="IPR003593">
    <property type="entry name" value="AAA+_ATPase"/>
</dbReference>
<dbReference type="PROSITE" id="PS50110">
    <property type="entry name" value="RESPONSE_REGULATORY"/>
    <property type="match status" value="1"/>
</dbReference>
<dbReference type="GO" id="GO:0043565">
    <property type="term" value="F:sequence-specific DNA binding"/>
    <property type="evidence" value="ECO:0007669"/>
    <property type="project" value="InterPro"/>
</dbReference>
<evidence type="ECO:0000259" key="7">
    <source>
        <dbReference type="PROSITE" id="PS50110"/>
    </source>
</evidence>
<gene>
    <name evidence="8" type="ORF">U14_05288</name>
</gene>
<evidence type="ECO:0000256" key="3">
    <source>
        <dbReference type="ARBA" id="ARBA00023015"/>
    </source>
</evidence>
<dbReference type="InterPro" id="IPR009057">
    <property type="entry name" value="Homeodomain-like_sf"/>
</dbReference>
<dbReference type="CDD" id="cd00009">
    <property type="entry name" value="AAA"/>
    <property type="match status" value="1"/>
</dbReference>